<evidence type="ECO:0000256" key="2">
    <source>
        <dbReference type="ARBA" id="ARBA00022621"/>
    </source>
</evidence>
<evidence type="ECO:0000256" key="4">
    <source>
        <dbReference type="ARBA" id="ARBA00023004"/>
    </source>
</evidence>
<sequence length="179" mass="19774">MSRGLLLLECAYIMGSASSKRILCAFGGRMKAERLHWDFWSEELAIGHAAIDDDHKRILAGIERLAKAFQLGDGDAALSDGLALIVDYSRHHFEREERMLAAAGYAHLEHHRARHQSFCDYVAHASKADGGIDHGALLSYLVDWWVGHIASEDKLYRPALKGKEEAIAAAFGPHERGAA</sequence>
<dbReference type="InterPro" id="IPR012312">
    <property type="entry name" value="Hemerythrin-like"/>
</dbReference>
<dbReference type="PANTHER" id="PTHR37164:SF1">
    <property type="entry name" value="BACTERIOHEMERYTHRIN"/>
    <property type="match status" value="1"/>
</dbReference>
<dbReference type="EMBL" id="AP007255">
    <property type="protein sequence ID" value="BAE51543.1"/>
    <property type="molecule type" value="Genomic_DNA"/>
</dbReference>
<keyword evidence="7" id="KW-1185">Reference proteome</keyword>
<dbReference type="Proteomes" id="UP000007058">
    <property type="component" value="Chromosome"/>
</dbReference>
<dbReference type="InterPro" id="IPR012827">
    <property type="entry name" value="Hemerythrin_metal-bd"/>
</dbReference>
<dbReference type="InterPro" id="IPR050669">
    <property type="entry name" value="Hemerythrin"/>
</dbReference>
<dbReference type="PROSITE" id="PS00550">
    <property type="entry name" value="HEMERYTHRINS"/>
    <property type="match status" value="1"/>
</dbReference>
<dbReference type="Pfam" id="PF01814">
    <property type="entry name" value="Hemerythrin"/>
    <property type="match status" value="1"/>
</dbReference>
<dbReference type="SUPFAM" id="SSF47188">
    <property type="entry name" value="Hemerythrin-like"/>
    <property type="match status" value="1"/>
</dbReference>
<dbReference type="KEGG" id="mag:amb2739"/>
<feature type="domain" description="Hemerythrin-like" evidence="5">
    <location>
        <begin position="49"/>
        <end position="160"/>
    </location>
</feature>
<keyword evidence="2" id="KW-0561">Oxygen transport</keyword>
<organism evidence="6 7">
    <name type="scientific">Paramagnetospirillum magneticum (strain ATCC 700264 / AMB-1)</name>
    <name type="common">Magnetospirillum magneticum</name>
    <dbReference type="NCBI Taxonomy" id="342108"/>
    <lineage>
        <taxon>Bacteria</taxon>
        <taxon>Pseudomonadati</taxon>
        <taxon>Pseudomonadota</taxon>
        <taxon>Alphaproteobacteria</taxon>
        <taxon>Rhodospirillales</taxon>
        <taxon>Magnetospirillaceae</taxon>
        <taxon>Paramagnetospirillum</taxon>
    </lineage>
</organism>
<evidence type="ECO:0000259" key="5">
    <source>
        <dbReference type="Pfam" id="PF01814"/>
    </source>
</evidence>
<dbReference type="GO" id="GO:0046872">
    <property type="term" value="F:metal ion binding"/>
    <property type="evidence" value="ECO:0007669"/>
    <property type="project" value="UniProtKB-KW"/>
</dbReference>
<comment type="similarity">
    <text evidence="1">Belongs to the hemerythrin family.</text>
</comment>
<name>Q2W3N2_PARM1</name>
<dbReference type="NCBIfam" id="TIGR02481">
    <property type="entry name" value="hemeryth_dom"/>
    <property type="match status" value="1"/>
</dbReference>
<evidence type="ECO:0000313" key="6">
    <source>
        <dbReference type="EMBL" id="BAE51543.1"/>
    </source>
</evidence>
<dbReference type="PANTHER" id="PTHR37164">
    <property type="entry name" value="BACTERIOHEMERYTHRIN"/>
    <property type="match status" value="1"/>
</dbReference>
<keyword evidence="3" id="KW-0479">Metal-binding</keyword>
<dbReference type="STRING" id="342108.amb2739"/>
<accession>Q2W3N2</accession>
<protein>
    <submittedName>
        <fullName evidence="6">Hemerythrin</fullName>
    </submittedName>
</protein>
<dbReference type="InterPro" id="IPR016131">
    <property type="entry name" value="Haemerythrin_Fe_BS"/>
</dbReference>
<evidence type="ECO:0000313" key="7">
    <source>
        <dbReference type="Proteomes" id="UP000007058"/>
    </source>
</evidence>
<dbReference type="NCBIfam" id="NF033749">
    <property type="entry name" value="bact_hemeryth"/>
    <property type="match status" value="1"/>
</dbReference>
<keyword evidence="4" id="KW-0408">Iron</keyword>
<dbReference type="GO" id="GO:0005344">
    <property type="term" value="F:oxygen carrier activity"/>
    <property type="evidence" value="ECO:0007669"/>
    <property type="project" value="UniProtKB-KW"/>
</dbReference>
<reference evidence="6 7" key="1">
    <citation type="journal article" date="2005" name="DNA Res.">
        <title>Complete genome sequence of the facultative anaerobic magnetotactic bacterium Magnetospirillum sp. strain AMB-1.</title>
        <authorList>
            <person name="Matsunaga T."/>
            <person name="Okamura Y."/>
            <person name="Fukuda Y."/>
            <person name="Wahyudi A.T."/>
            <person name="Murase Y."/>
            <person name="Takeyama H."/>
        </authorList>
    </citation>
    <scope>NUCLEOTIDE SEQUENCE [LARGE SCALE GENOMIC DNA]</scope>
    <source>
        <strain evidence="7">ATCC 700264 / AMB-1</strain>
    </source>
</reference>
<gene>
    <name evidence="6" type="ordered locus">amb2739</name>
</gene>
<proteinExistence type="inferred from homology"/>
<dbReference type="Gene3D" id="1.20.120.50">
    <property type="entry name" value="Hemerythrin-like"/>
    <property type="match status" value="1"/>
</dbReference>
<dbReference type="HOGENOM" id="CLU_086902_3_0_5"/>
<dbReference type="AlphaFoldDB" id="Q2W3N2"/>
<keyword evidence="2" id="KW-0813">Transport</keyword>
<dbReference type="InterPro" id="IPR035938">
    <property type="entry name" value="Hemerythrin-like_sf"/>
</dbReference>
<evidence type="ECO:0000256" key="1">
    <source>
        <dbReference type="ARBA" id="ARBA00010587"/>
    </source>
</evidence>
<dbReference type="CDD" id="cd12107">
    <property type="entry name" value="Hemerythrin"/>
    <property type="match status" value="1"/>
</dbReference>
<evidence type="ECO:0000256" key="3">
    <source>
        <dbReference type="ARBA" id="ARBA00022723"/>
    </source>
</evidence>